<evidence type="ECO:0000259" key="2">
    <source>
        <dbReference type="PROSITE" id="PS50802"/>
    </source>
</evidence>
<accession>A0ABM8JPP6</accession>
<dbReference type="CDD" id="cd22744">
    <property type="entry name" value="OTU"/>
    <property type="match status" value="1"/>
</dbReference>
<dbReference type="Gene3D" id="3.90.70.80">
    <property type="match status" value="1"/>
</dbReference>
<feature type="region of interest" description="Disordered" evidence="1">
    <location>
        <begin position="539"/>
        <end position="559"/>
    </location>
</feature>
<dbReference type="Pfam" id="PF02338">
    <property type="entry name" value="OTU"/>
    <property type="match status" value="1"/>
</dbReference>
<dbReference type="InterPro" id="IPR003323">
    <property type="entry name" value="OTU_dom"/>
</dbReference>
<name>A0ABM8JPP6_9MOLU</name>
<protein>
    <recommendedName>
        <fullName evidence="2">OTU domain-containing protein</fullName>
    </recommendedName>
</protein>
<keyword evidence="4" id="KW-1185">Reference proteome</keyword>
<reference evidence="4" key="1">
    <citation type="journal article" date="2024" name="FEMS Microbiol. Lett.">
        <title>Genomic insights into Spiroplasma endosymbionts that induce male-killing and protective phenotypes in the pea aphid.</title>
        <authorList>
            <person name="Arai H."/>
            <person name="Legeai F."/>
            <person name="Kageyama D."/>
            <person name="Sugio A."/>
            <person name="Simon J.C."/>
        </authorList>
    </citation>
    <scope>NUCLEOTIDE SEQUENCE [LARGE SCALE GENOMIC DNA]</scope>
    <source>
        <strain evidence="4">sAp269</strain>
    </source>
</reference>
<evidence type="ECO:0000256" key="1">
    <source>
        <dbReference type="SAM" id="MobiDB-lite"/>
    </source>
</evidence>
<gene>
    <name evidence="3" type="ORF">SAP269_03790</name>
</gene>
<proteinExistence type="predicted"/>
<evidence type="ECO:0000313" key="3">
    <source>
        <dbReference type="EMBL" id="BET37790.1"/>
    </source>
</evidence>
<organism evidence="3 4">
    <name type="scientific">Spiroplasma ixodetis</name>
    <dbReference type="NCBI Taxonomy" id="2141"/>
    <lineage>
        <taxon>Bacteria</taxon>
        <taxon>Bacillati</taxon>
        <taxon>Mycoplasmatota</taxon>
        <taxon>Mollicutes</taxon>
        <taxon>Entomoplasmatales</taxon>
        <taxon>Spiroplasmataceae</taxon>
        <taxon>Spiroplasma</taxon>
    </lineage>
</organism>
<evidence type="ECO:0000313" key="4">
    <source>
        <dbReference type="Proteomes" id="UP001473424"/>
    </source>
</evidence>
<dbReference type="EMBL" id="AP028955">
    <property type="protein sequence ID" value="BET37790.1"/>
    <property type="molecule type" value="Genomic_DNA"/>
</dbReference>
<feature type="domain" description="OTU" evidence="2">
    <location>
        <begin position="259"/>
        <end position="440"/>
    </location>
</feature>
<sequence>MIKMNNEYINKTFFNRYIEKCFGNHQLLNPTQNETIEDLDIYRQILIDWENTIEEELGFKIIFENGKFKEKLINKYKDEKKEEIRTKYFLKRKEVLKFIFSPIIIKKINNSQTWDLILEEDDLRDFYHYILNINDKRMVLNEEIELIKSINFENSFAIYESIIKNIKKLKYLILPLDLQTDENLKFNRLKTITDCSGPWFNSFEATKKTYGKNNNQTWAELLTEMSDEIINYENKLFKSFEISVDDLNNSKMNQNLKLKNLKNVPKDGNCLFWAIIFAYLEPVKKDQYQLQKRHKNLFGADTEYNFILEKVDFAFWKYIKNKNMLLLFRNKVIDYIQENIKTNRGDNKATFESSVLGSEINNKLNHNININKEEQIRKTLKEMRKDGTWGGSIEIEAICNILNCKISRNEEVFEPDHPIPDFIEIKLHFANNHYQYYLIKQTKKSNINSSISFSIDKILKEEPSNKKIKVEDKSIDFNEKFQFSKIQYNPNPKFLVKDTSDNYLYSELKHQDIISINQNERPSSVSSISTINSNFSTGTFHFTSDERPSSVSTNSTDERPSSVLISSFLSY</sequence>
<dbReference type="SUPFAM" id="SSF54001">
    <property type="entry name" value="Cysteine proteinases"/>
    <property type="match status" value="1"/>
</dbReference>
<dbReference type="PROSITE" id="PS50802">
    <property type="entry name" value="OTU"/>
    <property type="match status" value="1"/>
</dbReference>
<dbReference type="Proteomes" id="UP001473424">
    <property type="component" value="Chromosome"/>
</dbReference>
<dbReference type="InterPro" id="IPR038765">
    <property type="entry name" value="Papain-like_cys_pep_sf"/>
</dbReference>